<sequence length="265" mass="27621">MKRAVPRSWASAGHTLLEFTIAVALGLVVIAGALAAYRSQRQAFAAAIDAAHIHEAGVNALTLMGEQIQMAGFVGADAAAGLTGPPIFGCSAGRPTGANASWTCEALSNRSDGVAVRYRGDAESTWLAANGQVTDCLGQAVGPPATEVLNRFHAKASTSTGEPELYCEGSGKAGTAQPLVEGVERMRVRYWLAGAAQAVDAAALSRDQWDSVVAVDLCVLVRGAPFARRVRYVDCDGASVSAADGRARQAFWRHVALRNVLAARS</sequence>
<reference evidence="2 3" key="1">
    <citation type="submission" date="2019-03" db="EMBL/GenBank/DDBJ databases">
        <title>Paraburkholderia sp. 7MH5, isolated from subtropical forest soil.</title>
        <authorList>
            <person name="Gao Z.-H."/>
            <person name="Qiu L.-H."/>
        </authorList>
    </citation>
    <scope>NUCLEOTIDE SEQUENCE [LARGE SCALE GENOMIC DNA]</scope>
    <source>
        <strain evidence="2 3">7MH5</strain>
    </source>
</reference>
<keyword evidence="1" id="KW-1133">Transmembrane helix</keyword>
<dbReference type="AlphaFoldDB" id="A0A4P7CS63"/>
<gene>
    <name evidence="2" type="ORF">E1956_06210</name>
</gene>
<keyword evidence="1" id="KW-0472">Membrane</keyword>
<dbReference type="RefSeq" id="WP_134747842.1">
    <property type="nucleotide sequence ID" value="NZ_CP038148.1"/>
</dbReference>
<dbReference type="KEGG" id="ppai:E1956_06210"/>
<evidence type="ECO:0000313" key="2">
    <source>
        <dbReference type="EMBL" id="QBQ96809.1"/>
    </source>
</evidence>
<name>A0A4P7CS63_9BURK</name>
<dbReference type="Pfam" id="PF16074">
    <property type="entry name" value="PilW"/>
    <property type="match status" value="1"/>
</dbReference>
<dbReference type="OrthoDB" id="8891327at2"/>
<organism evidence="2 3">
    <name type="scientific">Paraburkholderia pallida</name>
    <dbReference type="NCBI Taxonomy" id="2547399"/>
    <lineage>
        <taxon>Bacteria</taxon>
        <taxon>Pseudomonadati</taxon>
        <taxon>Pseudomonadota</taxon>
        <taxon>Betaproteobacteria</taxon>
        <taxon>Burkholderiales</taxon>
        <taxon>Burkholderiaceae</taxon>
        <taxon>Paraburkholderia</taxon>
    </lineage>
</organism>
<dbReference type="EMBL" id="CP038148">
    <property type="protein sequence ID" value="QBQ96809.1"/>
    <property type="molecule type" value="Genomic_DNA"/>
</dbReference>
<dbReference type="GO" id="GO:0043683">
    <property type="term" value="P:type IV pilus assembly"/>
    <property type="evidence" value="ECO:0007669"/>
    <property type="project" value="InterPro"/>
</dbReference>
<evidence type="ECO:0000313" key="3">
    <source>
        <dbReference type="Proteomes" id="UP000295727"/>
    </source>
</evidence>
<protein>
    <submittedName>
        <fullName evidence="2">Type IV pillus assembly protein</fullName>
    </submittedName>
</protein>
<accession>A0A4P7CS63</accession>
<keyword evidence="1" id="KW-0812">Transmembrane</keyword>
<proteinExistence type="predicted"/>
<dbReference type="InterPro" id="IPR032092">
    <property type="entry name" value="PilW"/>
</dbReference>
<evidence type="ECO:0000256" key="1">
    <source>
        <dbReference type="SAM" id="Phobius"/>
    </source>
</evidence>
<feature type="transmembrane region" description="Helical" evidence="1">
    <location>
        <begin position="16"/>
        <end position="37"/>
    </location>
</feature>
<keyword evidence="3" id="KW-1185">Reference proteome</keyword>
<dbReference type="Proteomes" id="UP000295727">
    <property type="component" value="Chromosome 1"/>
</dbReference>